<name>A0AAV7JQ81_9METZ</name>
<evidence type="ECO:0000256" key="2">
    <source>
        <dbReference type="ARBA" id="ARBA00010505"/>
    </source>
</evidence>
<reference evidence="11 12" key="1">
    <citation type="journal article" date="2023" name="BMC Biol.">
        <title>The compact genome of the sponge Oopsacas minuta (Hexactinellida) is lacking key metazoan core genes.</title>
        <authorList>
            <person name="Santini S."/>
            <person name="Schenkelaars Q."/>
            <person name="Jourda C."/>
            <person name="Duchesne M."/>
            <person name="Belahbib H."/>
            <person name="Rocher C."/>
            <person name="Selva M."/>
            <person name="Riesgo A."/>
            <person name="Vervoort M."/>
            <person name="Leys S.P."/>
            <person name="Kodjabachian L."/>
            <person name="Le Bivic A."/>
            <person name="Borchiellini C."/>
            <person name="Claverie J.M."/>
            <person name="Renard E."/>
        </authorList>
    </citation>
    <scope>NUCLEOTIDE SEQUENCE [LARGE SCALE GENOMIC DNA]</scope>
    <source>
        <strain evidence="11">SPO-2</strain>
    </source>
</reference>
<evidence type="ECO:0000256" key="7">
    <source>
        <dbReference type="ARBA" id="ARBA00049091"/>
    </source>
</evidence>
<dbReference type="Pfam" id="PF08534">
    <property type="entry name" value="Redoxin"/>
    <property type="match status" value="1"/>
</dbReference>
<dbReference type="EMBL" id="JAKMXF010000308">
    <property type="protein sequence ID" value="KAI6651048.1"/>
    <property type="molecule type" value="Genomic_DNA"/>
</dbReference>
<evidence type="ECO:0000256" key="1">
    <source>
        <dbReference type="ARBA" id="ARBA00003330"/>
    </source>
</evidence>
<comment type="similarity">
    <text evidence="2 9">Belongs to the peroxiredoxin family. Prx5 subfamily.</text>
</comment>
<accession>A0AAV7JQ81</accession>
<evidence type="ECO:0000313" key="11">
    <source>
        <dbReference type="EMBL" id="KAI6651048.1"/>
    </source>
</evidence>
<dbReference type="Gene3D" id="3.40.30.10">
    <property type="entry name" value="Glutaredoxin"/>
    <property type="match status" value="1"/>
</dbReference>
<evidence type="ECO:0000256" key="8">
    <source>
        <dbReference type="PIRSR" id="PIRSR637944-1"/>
    </source>
</evidence>
<organism evidence="11 12">
    <name type="scientific">Oopsacas minuta</name>
    <dbReference type="NCBI Taxonomy" id="111878"/>
    <lineage>
        <taxon>Eukaryota</taxon>
        <taxon>Metazoa</taxon>
        <taxon>Porifera</taxon>
        <taxon>Hexactinellida</taxon>
        <taxon>Hexasterophora</taxon>
        <taxon>Lyssacinosida</taxon>
        <taxon>Leucopsacidae</taxon>
        <taxon>Oopsacas</taxon>
    </lineage>
</organism>
<dbReference type="InterPro" id="IPR037944">
    <property type="entry name" value="PRX5-like"/>
</dbReference>
<keyword evidence="5 9" id="KW-0560">Oxidoreductase</keyword>
<dbReference type="InterPro" id="IPR036249">
    <property type="entry name" value="Thioredoxin-like_sf"/>
</dbReference>
<dbReference type="InterPro" id="IPR013766">
    <property type="entry name" value="Thioredoxin_domain"/>
</dbReference>
<gene>
    <name evidence="11" type="ORF">LOD99_5625</name>
</gene>
<dbReference type="PROSITE" id="PS51352">
    <property type="entry name" value="THIOREDOXIN_2"/>
    <property type="match status" value="1"/>
</dbReference>
<dbReference type="EC" id="1.11.1.24" evidence="9"/>
<protein>
    <recommendedName>
        <fullName evidence="9">Peroxiredoxin-5</fullName>
        <ecNumber evidence="9">1.11.1.24</ecNumber>
    </recommendedName>
</protein>
<dbReference type="PANTHER" id="PTHR10430:SF16">
    <property type="entry name" value="PEROXIREDOXIN-5, MITOCHONDRIAL"/>
    <property type="match status" value="1"/>
</dbReference>
<evidence type="ECO:0000256" key="4">
    <source>
        <dbReference type="ARBA" id="ARBA00022862"/>
    </source>
</evidence>
<feature type="domain" description="Thioredoxin" evidence="10">
    <location>
        <begin position="26"/>
        <end position="238"/>
    </location>
</feature>
<keyword evidence="3 9" id="KW-0575">Peroxidase</keyword>
<dbReference type="GO" id="GO:0005777">
    <property type="term" value="C:peroxisome"/>
    <property type="evidence" value="ECO:0007669"/>
    <property type="project" value="TreeGrafter"/>
</dbReference>
<dbReference type="Proteomes" id="UP001165289">
    <property type="component" value="Unassembled WGS sequence"/>
</dbReference>
<feature type="active site" description="Cysteine sulfenic acid (-SOH) intermediate" evidence="8">
    <location>
        <position position="70"/>
    </location>
</feature>
<evidence type="ECO:0000313" key="12">
    <source>
        <dbReference type="Proteomes" id="UP001165289"/>
    </source>
</evidence>
<evidence type="ECO:0000259" key="10">
    <source>
        <dbReference type="PROSITE" id="PS51352"/>
    </source>
</evidence>
<evidence type="ECO:0000256" key="5">
    <source>
        <dbReference type="ARBA" id="ARBA00023002"/>
    </source>
</evidence>
<comment type="caution">
    <text evidence="11">The sequence shown here is derived from an EMBL/GenBank/DDBJ whole genome shotgun (WGS) entry which is preliminary data.</text>
</comment>
<dbReference type="PANTHER" id="PTHR10430">
    <property type="entry name" value="PEROXIREDOXIN"/>
    <property type="match status" value="1"/>
</dbReference>
<dbReference type="GO" id="GO:0045454">
    <property type="term" value="P:cell redox homeostasis"/>
    <property type="evidence" value="ECO:0007669"/>
    <property type="project" value="TreeGrafter"/>
</dbReference>
<dbReference type="GO" id="GO:0034599">
    <property type="term" value="P:cellular response to oxidative stress"/>
    <property type="evidence" value="ECO:0007669"/>
    <property type="project" value="InterPro"/>
</dbReference>
<proteinExistence type="inferred from homology"/>
<dbReference type="GO" id="GO:0005739">
    <property type="term" value="C:mitochondrion"/>
    <property type="evidence" value="ECO:0007669"/>
    <property type="project" value="TreeGrafter"/>
</dbReference>
<evidence type="ECO:0000256" key="6">
    <source>
        <dbReference type="ARBA" id="ARBA00023284"/>
    </source>
</evidence>
<dbReference type="InterPro" id="IPR013740">
    <property type="entry name" value="Redoxin"/>
</dbReference>
<dbReference type="AlphaFoldDB" id="A0AAV7JQ81"/>
<sequence length="238" mass="26088">MTLRIATSGIRLLSLKRMSNIKELSIKAGDVLPSRELTEGTIDNKVNIKQLFSGKKGILFSVPGAFTPTCSKTHLPGFVKDIEIWRKRGFNPIVCVSVNDVFVMSAWGLEHKVDGKVRMLSDVDAIFTKEIGLDFDASGILGGTRSKRYSMVVENGVVTNLNVEPDSSKIYTCSKRQGGPCELFACAALLQKTLDSGRPRHYGGTAAPWPARTLLPIQTNSNEQMATNESRNVESLLK</sequence>
<evidence type="ECO:0000256" key="9">
    <source>
        <dbReference type="RuleBase" id="RU366011"/>
    </source>
</evidence>
<keyword evidence="6 9" id="KW-0676">Redox-active center</keyword>
<comment type="catalytic activity">
    <reaction evidence="7 9">
        <text>a hydroperoxide + [thioredoxin]-dithiol = an alcohol + [thioredoxin]-disulfide + H2O</text>
        <dbReference type="Rhea" id="RHEA:62620"/>
        <dbReference type="Rhea" id="RHEA-COMP:10698"/>
        <dbReference type="Rhea" id="RHEA-COMP:10700"/>
        <dbReference type="ChEBI" id="CHEBI:15377"/>
        <dbReference type="ChEBI" id="CHEBI:29950"/>
        <dbReference type="ChEBI" id="CHEBI:30879"/>
        <dbReference type="ChEBI" id="CHEBI:35924"/>
        <dbReference type="ChEBI" id="CHEBI:50058"/>
        <dbReference type="EC" id="1.11.1.24"/>
    </reaction>
</comment>
<keyword evidence="12" id="KW-1185">Reference proteome</keyword>
<dbReference type="GO" id="GO:0008379">
    <property type="term" value="F:thioredoxin peroxidase activity"/>
    <property type="evidence" value="ECO:0007669"/>
    <property type="project" value="InterPro"/>
</dbReference>
<dbReference type="SUPFAM" id="SSF52833">
    <property type="entry name" value="Thioredoxin-like"/>
    <property type="match status" value="1"/>
</dbReference>
<keyword evidence="4 9" id="KW-0049">Antioxidant</keyword>
<dbReference type="CDD" id="cd03013">
    <property type="entry name" value="PRX5_like"/>
    <property type="match status" value="1"/>
</dbReference>
<evidence type="ECO:0000256" key="3">
    <source>
        <dbReference type="ARBA" id="ARBA00022559"/>
    </source>
</evidence>
<dbReference type="GO" id="GO:0042744">
    <property type="term" value="P:hydrogen peroxide catabolic process"/>
    <property type="evidence" value="ECO:0007669"/>
    <property type="project" value="TreeGrafter"/>
</dbReference>
<comment type="function">
    <text evidence="1">Thiol-specific peroxidase that catalyzes the reduction of hydrogen peroxide and organic hydroperoxides to water and alcohols, respectively. Plays a role in cell protection against oxidative stress by detoxifying peroxides and as sensor of hydrogen peroxide-mediated signaling events.</text>
</comment>
<dbReference type="FunFam" id="3.40.30.10:FF:000020">
    <property type="entry name" value="Peroxiredoxin"/>
    <property type="match status" value="1"/>
</dbReference>